<gene>
    <name evidence="1" type="ORF">SAMN05444169_5537</name>
</gene>
<dbReference type="Proteomes" id="UP000190675">
    <property type="component" value="Chromosome I"/>
</dbReference>
<dbReference type="AlphaFoldDB" id="A0A1M5PX61"/>
<name>A0A1M5PX61_9BRAD</name>
<reference evidence="1 2" key="1">
    <citation type="submission" date="2016-11" db="EMBL/GenBank/DDBJ databases">
        <authorList>
            <person name="Jaros S."/>
            <person name="Januszkiewicz K."/>
            <person name="Wedrychowicz H."/>
        </authorList>
    </citation>
    <scope>NUCLEOTIDE SEQUENCE [LARGE SCALE GENOMIC DNA]</scope>
    <source>
        <strain evidence="1 2">GAS242</strain>
    </source>
</reference>
<proteinExistence type="predicted"/>
<dbReference type="EMBL" id="LT670818">
    <property type="protein sequence ID" value="SHH06408.1"/>
    <property type="molecule type" value="Genomic_DNA"/>
</dbReference>
<organism evidence="1 2">
    <name type="scientific">Bradyrhizobium erythrophlei</name>
    <dbReference type="NCBI Taxonomy" id="1437360"/>
    <lineage>
        <taxon>Bacteria</taxon>
        <taxon>Pseudomonadati</taxon>
        <taxon>Pseudomonadota</taxon>
        <taxon>Alphaproteobacteria</taxon>
        <taxon>Hyphomicrobiales</taxon>
        <taxon>Nitrobacteraceae</taxon>
        <taxon>Bradyrhizobium</taxon>
    </lineage>
</organism>
<accession>A0A1M5PX61</accession>
<sequence>MFNRSVPSFFGKPTSERPFCEDCECPMVLSRLEPDKPGSDLRTYACLMCAATESIIVAIS</sequence>
<evidence type="ECO:0000313" key="2">
    <source>
        <dbReference type="Proteomes" id="UP000190675"/>
    </source>
</evidence>
<evidence type="ECO:0000313" key="1">
    <source>
        <dbReference type="EMBL" id="SHH06408.1"/>
    </source>
</evidence>
<protein>
    <submittedName>
        <fullName evidence="1">Uncharacterized protein</fullName>
    </submittedName>
</protein>